<comment type="caution">
    <text evidence="3">The sequence shown here is derived from an EMBL/GenBank/DDBJ whole genome shotgun (WGS) entry which is preliminary data.</text>
</comment>
<feature type="transmembrane region" description="Helical" evidence="2">
    <location>
        <begin position="585"/>
        <end position="606"/>
    </location>
</feature>
<name>A0ABQ8SJ73_PERAM</name>
<evidence type="ECO:0000313" key="3">
    <source>
        <dbReference type="EMBL" id="KAJ4433861.1"/>
    </source>
</evidence>
<feature type="transmembrane region" description="Helical" evidence="2">
    <location>
        <begin position="78"/>
        <end position="101"/>
    </location>
</feature>
<feature type="transmembrane region" description="Helical" evidence="2">
    <location>
        <begin position="37"/>
        <end position="57"/>
    </location>
</feature>
<evidence type="ECO:0008006" key="5">
    <source>
        <dbReference type="Google" id="ProtNLM"/>
    </source>
</evidence>
<reference evidence="3 4" key="1">
    <citation type="journal article" date="2022" name="Allergy">
        <title>Genome assembly and annotation of Periplaneta americana reveal a comprehensive cockroach allergen profile.</title>
        <authorList>
            <person name="Wang L."/>
            <person name="Xiong Q."/>
            <person name="Saelim N."/>
            <person name="Wang L."/>
            <person name="Nong W."/>
            <person name="Wan A.T."/>
            <person name="Shi M."/>
            <person name="Liu X."/>
            <person name="Cao Q."/>
            <person name="Hui J.H.L."/>
            <person name="Sookrung N."/>
            <person name="Leung T.F."/>
            <person name="Tungtrongchitr A."/>
            <person name="Tsui S.K.W."/>
        </authorList>
    </citation>
    <scope>NUCLEOTIDE SEQUENCE [LARGE SCALE GENOMIC DNA]</scope>
    <source>
        <strain evidence="3">PWHHKU_190912</strain>
    </source>
</reference>
<keyword evidence="4" id="KW-1185">Reference proteome</keyword>
<organism evidence="3 4">
    <name type="scientific">Periplaneta americana</name>
    <name type="common">American cockroach</name>
    <name type="synonym">Blatta americana</name>
    <dbReference type="NCBI Taxonomy" id="6978"/>
    <lineage>
        <taxon>Eukaryota</taxon>
        <taxon>Metazoa</taxon>
        <taxon>Ecdysozoa</taxon>
        <taxon>Arthropoda</taxon>
        <taxon>Hexapoda</taxon>
        <taxon>Insecta</taxon>
        <taxon>Pterygota</taxon>
        <taxon>Neoptera</taxon>
        <taxon>Polyneoptera</taxon>
        <taxon>Dictyoptera</taxon>
        <taxon>Blattodea</taxon>
        <taxon>Blattoidea</taxon>
        <taxon>Blattidae</taxon>
        <taxon>Blattinae</taxon>
        <taxon>Periplaneta</taxon>
    </lineage>
</organism>
<evidence type="ECO:0000313" key="4">
    <source>
        <dbReference type="Proteomes" id="UP001148838"/>
    </source>
</evidence>
<evidence type="ECO:0000256" key="1">
    <source>
        <dbReference type="SAM" id="MobiDB-lite"/>
    </source>
</evidence>
<accession>A0ABQ8SJ73</accession>
<dbReference type="EMBL" id="JAJSOF020000027">
    <property type="protein sequence ID" value="KAJ4433861.1"/>
    <property type="molecule type" value="Genomic_DNA"/>
</dbReference>
<proteinExistence type="predicted"/>
<keyword evidence="2" id="KW-0472">Membrane</keyword>
<feature type="transmembrane region" description="Helical" evidence="2">
    <location>
        <begin position="513"/>
        <end position="535"/>
    </location>
</feature>
<keyword evidence="2" id="KW-1133">Transmembrane helix</keyword>
<sequence length="674" mass="75078">MLPGPLCWLLGTLLLTGGVLASLYLIWLQIRRGVTGFSLLATSDALATIAISIAFLLNAPQHSDNATRTEMKPKKCNAGQLALASALFIVPFINTFVSMVAHTAENSHSTQMDTKSPRGWRVTTSPRLASSVAAQWLIPIVSALLLLSANVRHSRPYRSEDETCISGTAMIPMTVETTEQCLQQEDISDYIATIMNSPNYSYIHNQATINSYRHEAVNNSDMINNETSSIVNKIYSIVMESLEAFNQTRNQNIPSLSLRNRRAVGENRQTFTQSENTQNESDYGNYYNSDNDATYYVDSDEDFSLYHGIKDEVTNPYSSNTVTNADTESLTDSFPTTLSTTQHEPNTPITDSMPLIETNNEYEELTEASESDFVISSIPPDPTQTKIASPPVAHTTLIRDDVSILHSEEEFTTTTNYQDLSDTETVPPTSVSSESSPEPEATENEEADVTTSEFITQQTVSQIPMHIKTTVPQLEESSTPPQINNGLIQIQIPDTVNMCVVKCYFSGSFLKKYLFILLFLCYFVPIAISLVIFVATHKSLNMKETDGKVKPTEEPSTTRQDTTEILSCNMHLAKMISASKTVKQFIITSILLWTPTFIETLLRVWFCVNTPEWLITLLFLLGQTHTIIRNVLNIRLIRSYACSGTIEPSEGEQDKANHDIPKKLFTKVKAAFLP</sequence>
<gene>
    <name evidence="3" type="ORF">ANN_16174</name>
</gene>
<feature type="region of interest" description="Disordered" evidence="1">
    <location>
        <begin position="411"/>
        <end position="453"/>
    </location>
</feature>
<protein>
    <recommendedName>
        <fullName evidence="5">G-protein coupled receptors family 1 profile domain-containing protein</fullName>
    </recommendedName>
</protein>
<evidence type="ECO:0000256" key="2">
    <source>
        <dbReference type="SAM" id="Phobius"/>
    </source>
</evidence>
<keyword evidence="2" id="KW-0812">Transmembrane</keyword>
<dbReference type="Gene3D" id="1.20.1070.10">
    <property type="entry name" value="Rhodopsin 7-helix transmembrane proteins"/>
    <property type="match status" value="1"/>
</dbReference>
<feature type="compositionally biased region" description="Low complexity" evidence="1">
    <location>
        <begin position="423"/>
        <end position="439"/>
    </location>
</feature>
<dbReference type="Proteomes" id="UP001148838">
    <property type="component" value="Unassembled WGS sequence"/>
</dbReference>